<reference evidence="3" key="1">
    <citation type="journal article" date="2010" name="Genome Biol.">
        <title>Genome sequence of the necrotrophic plant pathogen Pythium ultimum reveals original pathogenicity mechanisms and effector repertoire.</title>
        <authorList>
            <person name="Levesque C.A."/>
            <person name="Brouwer H."/>
            <person name="Cano L."/>
            <person name="Hamilton J.P."/>
            <person name="Holt C."/>
            <person name="Huitema E."/>
            <person name="Raffaele S."/>
            <person name="Robideau G.P."/>
            <person name="Thines M."/>
            <person name="Win J."/>
            <person name="Zerillo M.M."/>
            <person name="Beakes G.W."/>
            <person name="Boore J.L."/>
            <person name="Busam D."/>
            <person name="Dumas B."/>
            <person name="Ferriera S."/>
            <person name="Fuerstenberg S.I."/>
            <person name="Gachon C.M."/>
            <person name="Gaulin E."/>
            <person name="Govers F."/>
            <person name="Grenville-Briggs L."/>
            <person name="Horner N."/>
            <person name="Hostetler J."/>
            <person name="Jiang R.H."/>
            <person name="Johnson J."/>
            <person name="Krajaejun T."/>
            <person name="Lin H."/>
            <person name="Meijer H.J."/>
            <person name="Moore B."/>
            <person name="Morris P."/>
            <person name="Phuntmart V."/>
            <person name="Puiu D."/>
            <person name="Shetty J."/>
            <person name="Stajich J.E."/>
            <person name="Tripathy S."/>
            <person name="Wawra S."/>
            <person name="van West P."/>
            <person name="Whitty B.R."/>
            <person name="Coutinho P.M."/>
            <person name="Henrissat B."/>
            <person name="Martin F."/>
            <person name="Thomas P.D."/>
            <person name="Tyler B.M."/>
            <person name="De Vries R.P."/>
            <person name="Kamoun S."/>
            <person name="Yandell M."/>
            <person name="Tisserat N."/>
            <person name="Buell C.R."/>
        </authorList>
    </citation>
    <scope>NUCLEOTIDE SEQUENCE</scope>
    <source>
        <strain evidence="3">DAOM:BR144</strain>
    </source>
</reference>
<dbReference type="Proteomes" id="UP000019132">
    <property type="component" value="Unassembled WGS sequence"/>
</dbReference>
<feature type="compositionally biased region" description="Acidic residues" evidence="1">
    <location>
        <begin position="153"/>
        <end position="162"/>
    </location>
</feature>
<evidence type="ECO:0000313" key="3">
    <source>
        <dbReference type="Proteomes" id="UP000019132"/>
    </source>
</evidence>
<feature type="compositionally biased region" description="Basic and acidic residues" evidence="1">
    <location>
        <begin position="200"/>
        <end position="210"/>
    </location>
</feature>
<sequence>MGPRRWDEDETRVLLQAWQRVANDHRGREEPLSGAEAHARILQRFVELSQEHTPSIALCRSVKSVRCKCESLVKMATIIAAYNEDTARDTRRSGNTRRQKKKEHFVRANGRANNYSEVDRSMFQMINELMKRDKLRAPTNPEMNSTSNGIDANSDEVLDDSDWTSASENDRISSATSTASTSQASWELDGRLENVTSKPCGERSKPTEKKCGKKKKNAKHIWTYSSVSEKRGCCN</sequence>
<reference evidence="2" key="3">
    <citation type="submission" date="2015-02" db="UniProtKB">
        <authorList>
            <consortium name="EnsemblProtists"/>
        </authorList>
    </citation>
    <scope>IDENTIFICATION</scope>
    <source>
        <strain evidence="2">DAOM BR144</strain>
    </source>
</reference>
<evidence type="ECO:0000313" key="2">
    <source>
        <dbReference type="EnsemblProtists" id="PYU1_T014882"/>
    </source>
</evidence>
<dbReference type="VEuPathDB" id="FungiDB:PYU1_G014851"/>
<reference evidence="3" key="2">
    <citation type="submission" date="2010-04" db="EMBL/GenBank/DDBJ databases">
        <authorList>
            <person name="Buell R."/>
            <person name="Hamilton J."/>
            <person name="Hostetler J."/>
        </authorList>
    </citation>
    <scope>NUCLEOTIDE SEQUENCE [LARGE SCALE GENOMIC DNA]</scope>
    <source>
        <strain evidence="3">DAOM:BR144</strain>
    </source>
</reference>
<dbReference type="AlphaFoldDB" id="K3XCD3"/>
<dbReference type="EnsemblProtists" id="PYU1_T014882">
    <property type="protein sequence ID" value="PYU1_T014882"/>
    <property type="gene ID" value="PYU1_G014851"/>
</dbReference>
<dbReference type="EMBL" id="ADOS01001567">
    <property type="status" value="NOT_ANNOTATED_CDS"/>
    <property type="molecule type" value="Genomic_DNA"/>
</dbReference>
<accession>K3XCD3</accession>
<dbReference type="InParanoid" id="K3XCD3"/>
<protein>
    <submittedName>
        <fullName evidence="2">Uncharacterized protein</fullName>
    </submittedName>
</protein>
<name>K3XCD3_GLOUD</name>
<feature type="region of interest" description="Disordered" evidence="1">
    <location>
        <begin position="134"/>
        <end position="217"/>
    </location>
</feature>
<feature type="region of interest" description="Disordered" evidence="1">
    <location>
        <begin position="87"/>
        <end position="113"/>
    </location>
</feature>
<feature type="compositionally biased region" description="Polar residues" evidence="1">
    <location>
        <begin position="141"/>
        <end position="151"/>
    </location>
</feature>
<proteinExistence type="predicted"/>
<feature type="compositionally biased region" description="Low complexity" evidence="1">
    <location>
        <begin position="173"/>
        <end position="185"/>
    </location>
</feature>
<evidence type="ECO:0000256" key="1">
    <source>
        <dbReference type="SAM" id="MobiDB-lite"/>
    </source>
</evidence>
<keyword evidence="3" id="KW-1185">Reference proteome</keyword>
<feature type="compositionally biased region" description="Basic residues" evidence="1">
    <location>
        <begin position="94"/>
        <end position="104"/>
    </location>
</feature>
<dbReference type="HOGENOM" id="CLU_1182220_0_0_1"/>
<organism evidence="2 3">
    <name type="scientific">Globisporangium ultimum (strain ATCC 200006 / CBS 805.95 / DAOM BR144)</name>
    <name type="common">Pythium ultimum</name>
    <dbReference type="NCBI Taxonomy" id="431595"/>
    <lineage>
        <taxon>Eukaryota</taxon>
        <taxon>Sar</taxon>
        <taxon>Stramenopiles</taxon>
        <taxon>Oomycota</taxon>
        <taxon>Peronosporomycetes</taxon>
        <taxon>Pythiales</taxon>
        <taxon>Pythiaceae</taxon>
        <taxon>Globisporangium</taxon>
    </lineage>
</organism>